<dbReference type="Pfam" id="PF00171">
    <property type="entry name" value="Aldedh"/>
    <property type="match status" value="1"/>
</dbReference>
<evidence type="ECO:0000313" key="9">
    <source>
        <dbReference type="EMBL" id="KAJ1168740.1"/>
    </source>
</evidence>
<keyword evidence="2 4" id="KW-0560">Oxidoreductase</keyword>
<evidence type="ECO:0000259" key="8">
    <source>
        <dbReference type="Pfam" id="PF00171"/>
    </source>
</evidence>
<comment type="similarity">
    <text evidence="1 4 7">Belongs to the aldehyde dehydrogenase family.</text>
</comment>
<dbReference type="Gene3D" id="3.40.309.10">
    <property type="entry name" value="Aldehyde Dehydrogenase, Chain A, domain 2"/>
    <property type="match status" value="1"/>
</dbReference>
<keyword evidence="10" id="KW-1185">Reference proteome</keyword>
<dbReference type="PANTHER" id="PTHR43570:SF2">
    <property type="entry name" value="ALDEHYDE DEHYDROGENASE FAMILY 3 MEMBER B1"/>
    <property type="match status" value="1"/>
</dbReference>
<dbReference type="PROSITE" id="PS00070">
    <property type="entry name" value="ALDEHYDE_DEHYDR_CYS"/>
    <property type="match status" value="1"/>
</dbReference>
<dbReference type="FunFam" id="3.40.309.10:FF:000003">
    <property type="entry name" value="Aldehyde dehydrogenase"/>
    <property type="match status" value="1"/>
</dbReference>
<reference evidence="9" key="1">
    <citation type="journal article" date="2022" name="bioRxiv">
        <title>Sequencing and chromosome-scale assembly of the giantPleurodeles waltlgenome.</title>
        <authorList>
            <person name="Brown T."/>
            <person name="Elewa A."/>
            <person name="Iarovenko S."/>
            <person name="Subramanian E."/>
            <person name="Araus A.J."/>
            <person name="Petzold A."/>
            <person name="Susuki M."/>
            <person name="Suzuki K.-i.T."/>
            <person name="Hayashi T."/>
            <person name="Toyoda A."/>
            <person name="Oliveira C."/>
            <person name="Osipova E."/>
            <person name="Leigh N.D."/>
            <person name="Simon A."/>
            <person name="Yun M.H."/>
        </authorList>
    </citation>
    <scope>NUCLEOTIDE SEQUENCE</scope>
    <source>
        <strain evidence="9">20211129_DDA</strain>
        <tissue evidence="9">Liver</tissue>
    </source>
</reference>
<evidence type="ECO:0000256" key="1">
    <source>
        <dbReference type="ARBA" id="ARBA00009986"/>
    </source>
</evidence>
<accession>A0AAV7SXA7</accession>
<dbReference type="InterPro" id="IPR029510">
    <property type="entry name" value="Ald_DH_CS_GLU"/>
</dbReference>
<dbReference type="GO" id="GO:0004028">
    <property type="term" value="F:3-chloroallyl aldehyde dehydrogenase activity"/>
    <property type="evidence" value="ECO:0007669"/>
    <property type="project" value="TreeGrafter"/>
</dbReference>
<protein>
    <recommendedName>
        <fullName evidence="4">Aldehyde dehydrogenase</fullName>
    </recommendedName>
</protein>
<dbReference type="CDD" id="cd07132">
    <property type="entry name" value="ALDH_F3AB"/>
    <property type="match status" value="1"/>
</dbReference>
<evidence type="ECO:0000313" key="10">
    <source>
        <dbReference type="Proteomes" id="UP001066276"/>
    </source>
</evidence>
<dbReference type="Proteomes" id="UP001066276">
    <property type="component" value="Chromosome 4_1"/>
</dbReference>
<dbReference type="InterPro" id="IPR016160">
    <property type="entry name" value="Ald_DH_CS_CYS"/>
</dbReference>
<dbReference type="InterPro" id="IPR016163">
    <property type="entry name" value="Ald_DH_C"/>
</dbReference>
<dbReference type="SUPFAM" id="SSF53720">
    <property type="entry name" value="ALDH-like"/>
    <property type="match status" value="1"/>
</dbReference>
<sequence length="514" mass="57767">MRRNRTRRVDYLREAQVQEHRHLDRGYPHKLAKKAVKRAWSEASRMSSFQDIVGRLRTSFNSGKTRPLEYRLSQLQALAKLIEENTEAMNQALAQDLRKPAFEAEVSETSMINTEINLTVNNLKTWMKDEYVEKNWATTLDTAYIRKDPFGVALIIAPWNYPIHLLLIPLVGAIAAGNCGILKPSEISTNTEKLMADLLPRYLDQDCFAVVCGGPQETTELLENKFDYIFFTGSPRVGKIIMTAAAKQLTPVTLELGGKNPCFISDGCDPKITANRVLWSRFFNAGQTCTAPDYVLCTKQMRDLLLPAMRETLVEFYGKDPQQSPDLARIINDKHFQRLKALLESGTVAIGGGYDEKERYIAPTIMIDVKESDPVMQEEIFGPILPILTIENVDEAIAFINRHERPLALYPFSPDNKVVDAVLARTSSGGFCGNDGMMQMTLPSLPFGGIGNSGMGMYHGKFSYDTFSHHRAVLLRGTGMEKLNSLRYPPYSERNLSLLKSAIEVKRKGICNIL</sequence>
<dbReference type="AlphaFoldDB" id="A0AAV7SXA7"/>
<comment type="caution">
    <text evidence="9">The sequence shown here is derived from an EMBL/GenBank/DDBJ whole genome shotgun (WGS) entry which is preliminary data.</text>
</comment>
<feature type="domain" description="Aldehyde dehydrogenase" evidence="8">
    <location>
        <begin position="53"/>
        <end position="472"/>
    </location>
</feature>
<dbReference type="Gene3D" id="3.40.605.10">
    <property type="entry name" value="Aldehyde Dehydrogenase, Chain A, domain 1"/>
    <property type="match status" value="1"/>
</dbReference>
<gene>
    <name evidence="9" type="ORF">NDU88_000654</name>
</gene>
<dbReference type="InterPro" id="IPR012394">
    <property type="entry name" value="Aldehyde_DH_NAD(P)"/>
</dbReference>
<evidence type="ECO:0000256" key="5">
    <source>
        <dbReference type="PIRSR" id="PIRSR036492-1"/>
    </source>
</evidence>
<keyword evidence="3" id="KW-0520">NAD</keyword>
<evidence type="ECO:0000256" key="4">
    <source>
        <dbReference type="PIRNR" id="PIRNR036492"/>
    </source>
</evidence>
<dbReference type="InterPro" id="IPR016162">
    <property type="entry name" value="Ald_DH_N"/>
</dbReference>
<evidence type="ECO:0000256" key="2">
    <source>
        <dbReference type="ARBA" id="ARBA00023002"/>
    </source>
</evidence>
<dbReference type="PANTHER" id="PTHR43570">
    <property type="entry name" value="ALDEHYDE DEHYDROGENASE"/>
    <property type="match status" value="1"/>
</dbReference>
<dbReference type="PIRSF" id="PIRSF036492">
    <property type="entry name" value="ALDH"/>
    <property type="match status" value="1"/>
</dbReference>
<name>A0AAV7SXA7_PLEWA</name>
<feature type="active site" evidence="5 6">
    <location>
        <position position="255"/>
    </location>
</feature>
<dbReference type="InterPro" id="IPR016161">
    <property type="entry name" value="Ald_DH/histidinol_DH"/>
</dbReference>
<evidence type="ECO:0000256" key="3">
    <source>
        <dbReference type="ARBA" id="ARBA00023027"/>
    </source>
</evidence>
<evidence type="ECO:0000256" key="7">
    <source>
        <dbReference type="RuleBase" id="RU003345"/>
    </source>
</evidence>
<dbReference type="InterPro" id="IPR015590">
    <property type="entry name" value="Aldehyde_DH_dom"/>
</dbReference>
<proteinExistence type="inferred from homology"/>
<dbReference type="EMBL" id="JANPWB010000007">
    <property type="protein sequence ID" value="KAJ1168740.1"/>
    <property type="molecule type" value="Genomic_DNA"/>
</dbReference>
<dbReference type="GO" id="GO:0004029">
    <property type="term" value="F:aldehyde dehydrogenase (NAD+) activity"/>
    <property type="evidence" value="ECO:0007669"/>
    <property type="project" value="TreeGrafter"/>
</dbReference>
<feature type="active site" evidence="5">
    <location>
        <position position="289"/>
    </location>
</feature>
<evidence type="ECO:0000256" key="6">
    <source>
        <dbReference type="PROSITE-ProRule" id="PRU10007"/>
    </source>
</evidence>
<dbReference type="GO" id="GO:0005737">
    <property type="term" value="C:cytoplasm"/>
    <property type="evidence" value="ECO:0007669"/>
    <property type="project" value="TreeGrafter"/>
</dbReference>
<dbReference type="GO" id="GO:0006081">
    <property type="term" value="P:aldehyde metabolic process"/>
    <property type="evidence" value="ECO:0007669"/>
    <property type="project" value="InterPro"/>
</dbReference>
<dbReference type="FunFam" id="3.40.605.10:FF:000004">
    <property type="entry name" value="Aldehyde dehydrogenase"/>
    <property type="match status" value="1"/>
</dbReference>
<dbReference type="PROSITE" id="PS00687">
    <property type="entry name" value="ALDEHYDE_DEHYDR_GLU"/>
    <property type="match status" value="1"/>
</dbReference>
<organism evidence="9 10">
    <name type="scientific">Pleurodeles waltl</name>
    <name type="common">Iberian ribbed newt</name>
    <dbReference type="NCBI Taxonomy" id="8319"/>
    <lineage>
        <taxon>Eukaryota</taxon>
        <taxon>Metazoa</taxon>
        <taxon>Chordata</taxon>
        <taxon>Craniata</taxon>
        <taxon>Vertebrata</taxon>
        <taxon>Euteleostomi</taxon>
        <taxon>Amphibia</taxon>
        <taxon>Batrachia</taxon>
        <taxon>Caudata</taxon>
        <taxon>Salamandroidea</taxon>
        <taxon>Salamandridae</taxon>
        <taxon>Pleurodelinae</taxon>
        <taxon>Pleurodeles</taxon>
    </lineage>
</organism>